<evidence type="ECO:0000313" key="2">
    <source>
        <dbReference type="Proteomes" id="UP000092495"/>
    </source>
</evidence>
<reference evidence="1" key="1">
    <citation type="submission" date="2016-10" db="EMBL/GenBank/DDBJ databases">
        <authorList>
            <person name="See-Too W.S."/>
        </authorList>
    </citation>
    <scope>NUCLEOTIDE SEQUENCE</scope>
    <source>
        <strain evidence="1">DSM 22276</strain>
    </source>
</reference>
<keyword evidence="2" id="KW-1185">Reference proteome</keyword>
<proteinExistence type="predicted"/>
<gene>
    <name evidence="1" type="ORF">BCM40_08160</name>
</gene>
<evidence type="ECO:0000313" key="1">
    <source>
        <dbReference type="EMBL" id="ANU24837.1"/>
    </source>
</evidence>
<dbReference type="STRING" id="414778.BCM40_08160"/>
<dbReference type="AlphaFoldDB" id="A0A1C7EN95"/>
<dbReference type="KEGG" id="pdg:BCM40_08160"/>
<name>A0A1C7EN95_9BACL</name>
<dbReference type="EMBL" id="CP016543">
    <property type="protein sequence ID" value="ANU24837.1"/>
    <property type="molecule type" value="Genomic_DNA"/>
</dbReference>
<protein>
    <submittedName>
        <fullName evidence="1">Uncharacterized protein</fullName>
    </submittedName>
</protein>
<dbReference type="Proteomes" id="UP000092495">
    <property type="component" value="Chromosome"/>
</dbReference>
<sequence length="83" mass="9248">MSKIDQRGRLEEEPFAYLLTKNGSILINYQGKQVVMLKGKDAEQLSAKLTAVKGDAKQLQILLAKATGNFKRGNEKNGKRNKN</sequence>
<accession>A0A1C7EN95</accession>
<organism evidence="1 2">
    <name type="scientific">Planococcus donghaensis</name>
    <dbReference type="NCBI Taxonomy" id="414778"/>
    <lineage>
        <taxon>Bacteria</taxon>
        <taxon>Bacillati</taxon>
        <taxon>Bacillota</taxon>
        <taxon>Bacilli</taxon>
        <taxon>Bacillales</taxon>
        <taxon>Caryophanaceae</taxon>
        <taxon>Planococcus</taxon>
    </lineage>
</organism>